<dbReference type="InterPro" id="IPR048711">
    <property type="entry name" value="WHD_Rv2258c"/>
</dbReference>
<accession>A0A6P4YKU2</accession>
<dbReference type="Proteomes" id="UP000515135">
    <property type="component" value="Unplaced"/>
</dbReference>
<dbReference type="Gene3D" id="3.40.50.150">
    <property type="entry name" value="Vaccinia Virus protein VP39"/>
    <property type="match status" value="1"/>
</dbReference>
<dbReference type="InterPro" id="IPR036390">
    <property type="entry name" value="WH_DNA-bd_sf"/>
</dbReference>
<evidence type="ECO:0000259" key="3">
    <source>
        <dbReference type="Pfam" id="PF13847"/>
    </source>
</evidence>
<dbReference type="RefSeq" id="XP_019630080.1">
    <property type="nucleotide sequence ID" value="XM_019774521.1"/>
</dbReference>
<dbReference type="InterPro" id="IPR025714">
    <property type="entry name" value="Methyltranfer_dom"/>
</dbReference>
<organism evidence="5 6">
    <name type="scientific">Branchiostoma belcheri</name>
    <name type="common">Amphioxus</name>
    <dbReference type="NCBI Taxonomy" id="7741"/>
    <lineage>
        <taxon>Eukaryota</taxon>
        <taxon>Metazoa</taxon>
        <taxon>Chordata</taxon>
        <taxon>Cephalochordata</taxon>
        <taxon>Leptocardii</taxon>
        <taxon>Amphioxiformes</taxon>
        <taxon>Branchiostomatidae</taxon>
        <taxon>Branchiostoma</taxon>
    </lineage>
</organism>
<evidence type="ECO:0000259" key="4">
    <source>
        <dbReference type="Pfam" id="PF21320"/>
    </source>
</evidence>
<feature type="transmembrane region" description="Helical" evidence="2">
    <location>
        <begin position="388"/>
        <end position="406"/>
    </location>
</feature>
<keyword evidence="2" id="KW-1133">Transmembrane helix</keyword>
<keyword evidence="5" id="KW-1185">Reference proteome</keyword>
<dbReference type="SUPFAM" id="SSF53335">
    <property type="entry name" value="S-adenosyl-L-methionine-dependent methyltransferases"/>
    <property type="match status" value="1"/>
</dbReference>
<evidence type="ECO:0000313" key="6">
    <source>
        <dbReference type="RefSeq" id="XP_019630080.1"/>
    </source>
</evidence>
<dbReference type="InterPro" id="IPR053173">
    <property type="entry name" value="SAM-binding_MTase"/>
</dbReference>
<dbReference type="InterPro" id="IPR029063">
    <property type="entry name" value="SAM-dependent_MTases_sf"/>
</dbReference>
<dbReference type="SUPFAM" id="SSF46785">
    <property type="entry name" value="Winged helix' DNA-binding domain"/>
    <property type="match status" value="1"/>
</dbReference>
<dbReference type="OrthoDB" id="506498at2759"/>
<dbReference type="AlphaFoldDB" id="A0A6P4YKU2"/>
<dbReference type="CDD" id="cd02440">
    <property type="entry name" value="AdoMet_MTases"/>
    <property type="match status" value="1"/>
</dbReference>
<dbReference type="GeneID" id="109474250"/>
<feature type="region of interest" description="Disordered" evidence="1">
    <location>
        <begin position="1"/>
        <end position="20"/>
    </location>
</feature>
<keyword evidence="2" id="KW-0812">Transmembrane</keyword>
<dbReference type="PANTHER" id="PTHR45128:SF1">
    <property type="entry name" value="S-ADENOSYLMETHIONINE-DEPENDENT METHYLTRANSFERASE RV2258C"/>
    <property type="match status" value="1"/>
</dbReference>
<dbReference type="Pfam" id="PF21320">
    <property type="entry name" value="WHD_Rv2258c"/>
    <property type="match status" value="1"/>
</dbReference>
<dbReference type="Pfam" id="PF13847">
    <property type="entry name" value="Methyltransf_31"/>
    <property type="match status" value="1"/>
</dbReference>
<sequence>MSTHQRSDIMLSPGGEQPGREESTMEFAMKMFDIVKAGFVCMAMSVGSRAGLFEAMGRLEEPATCQEIADAAGMRVRYVREWVGAMATSGVIDVVDVEKETFFLPRHRIPILLSQFRRSVTPFCQLADCFAQATGEVVKCFAKDGPTGVPYSTYSTLQDVMYLVRRSHHEDTLVDHFIPTIKGLQEKLESGIHVIDIGCGRAAPSLILASRFPNSTFYGIDLDPKAMAAATKEASAEELTNTCFETHDAAKLPADWSNKFDYVTAFDAIHDVAFPEDALSEVRRILKPGGLFSLVEIKGNSKISENIGNPFGPVMYSTSLLHCVPVSMHFKGGKGLGTIWGKQSVCSMLQEAGFRVLGVMDVPETFDNSTRVGRILQGLDKWGVLEQTAVGCAAFILLSLVLLFILDSCAKKWRNKEELNHQAENNIKWELESTT</sequence>
<reference evidence="6" key="1">
    <citation type="submission" date="2025-08" db="UniProtKB">
        <authorList>
            <consortium name="RefSeq"/>
        </authorList>
    </citation>
    <scope>IDENTIFICATION</scope>
    <source>
        <tissue evidence="6">Gonad</tissue>
    </source>
</reference>
<feature type="domain" description="S-adenosylmethionine-dependent methyltransferase Rv2258c-like winged HTH" evidence="4">
    <location>
        <begin position="40"/>
        <end position="110"/>
    </location>
</feature>
<evidence type="ECO:0000256" key="1">
    <source>
        <dbReference type="SAM" id="MobiDB-lite"/>
    </source>
</evidence>
<feature type="domain" description="Methyltransferase" evidence="3">
    <location>
        <begin position="189"/>
        <end position="298"/>
    </location>
</feature>
<keyword evidence="2" id="KW-0472">Membrane</keyword>
<evidence type="ECO:0000256" key="2">
    <source>
        <dbReference type="SAM" id="Phobius"/>
    </source>
</evidence>
<protein>
    <submittedName>
        <fullName evidence="6">Uncharacterized protein LOC109474250 isoform X2</fullName>
    </submittedName>
</protein>
<name>A0A6P4YKU2_BRABE</name>
<dbReference type="PANTHER" id="PTHR45128">
    <property type="entry name" value="METHYLTRANSFERASE TYPE 11"/>
    <property type="match status" value="1"/>
</dbReference>
<gene>
    <name evidence="6" type="primary">LOC109474250</name>
</gene>
<proteinExistence type="predicted"/>
<evidence type="ECO:0000313" key="5">
    <source>
        <dbReference type="Proteomes" id="UP000515135"/>
    </source>
</evidence>